<comment type="subcellular location">
    <subcellularLocation>
        <location evidence="1">Nucleus</location>
    </subcellularLocation>
</comment>
<dbReference type="InterPro" id="IPR029071">
    <property type="entry name" value="Ubiquitin-like_domsf"/>
</dbReference>
<reference evidence="5 6" key="1">
    <citation type="submission" date="2024-03" db="EMBL/GenBank/DDBJ databases">
        <title>The genome assembly and annotation of the cricket Gryllus longicercus Weissman &amp; Gray.</title>
        <authorList>
            <person name="Szrajer S."/>
            <person name="Gray D."/>
            <person name="Ylla G."/>
        </authorList>
    </citation>
    <scope>NUCLEOTIDE SEQUENCE [LARGE SCALE GENOMIC DNA]</scope>
    <source>
        <strain evidence="5">DAG 2021-001</strain>
        <tissue evidence="5">Whole body minus gut</tissue>
    </source>
</reference>
<dbReference type="EMBL" id="JAZDUA010000020">
    <property type="protein sequence ID" value="KAK7872747.1"/>
    <property type="molecule type" value="Genomic_DNA"/>
</dbReference>
<dbReference type="SUPFAM" id="SSF54236">
    <property type="entry name" value="Ubiquitin-like"/>
    <property type="match status" value="2"/>
</dbReference>
<protein>
    <recommendedName>
        <fullName evidence="4">Ubiquitin-like domain-containing protein</fullName>
    </recommendedName>
</protein>
<feature type="compositionally biased region" description="Basic residues" evidence="3">
    <location>
        <begin position="87"/>
        <end position="97"/>
    </location>
</feature>
<gene>
    <name evidence="5" type="ORF">R5R35_011880</name>
</gene>
<evidence type="ECO:0000256" key="2">
    <source>
        <dbReference type="ARBA" id="ARBA00023242"/>
    </source>
</evidence>
<feature type="domain" description="Ubiquitin-like" evidence="4">
    <location>
        <begin position="261"/>
        <end position="332"/>
    </location>
</feature>
<dbReference type="InterPro" id="IPR000626">
    <property type="entry name" value="Ubiquitin-like_dom"/>
</dbReference>
<evidence type="ECO:0000313" key="6">
    <source>
        <dbReference type="Proteomes" id="UP001378592"/>
    </source>
</evidence>
<organism evidence="5 6">
    <name type="scientific">Gryllus longicercus</name>
    <dbReference type="NCBI Taxonomy" id="2509291"/>
    <lineage>
        <taxon>Eukaryota</taxon>
        <taxon>Metazoa</taxon>
        <taxon>Ecdysozoa</taxon>
        <taxon>Arthropoda</taxon>
        <taxon>Hexapoda</taxon>
        <taxon>Insecta</taxon>
        <taxon>Pterygota</taxon>
        <taxon>Neoptera</taxon>
        <taxon>Polyneoptera</taxon>
        <taxon>Orthoptera</taxon>
        <taxon>Ensifera</taxon>
        <taxon>Gryllidea</taxon>
        <taxon>Grylloidea</taxon>
        <taxon>Gryllidae</taxon>
        <taxon>Gryllinae</taxon>
        <taxon>Gryllus</taxon>
    </lineage>
</organism>
<evidence type="ECO:0000313" key="5">
    <source>
        <dbReference type="EMBL" id="KAK7872747.1"/>
    </source>
</evidence>
<evidence type="ECO:0000259" key="4">
    <source>
        <dbReference type="PROSITE" id="PS50053"/>
    </source>
</evidence>
<dbReference type="InterPro" id="IPR022617">
    <property type="entry name" value="Rad60/SUMO-like_dom"/>
</dbReference>
<dbReference type="AlphaFoldDB" id="A0AAN9W869"/>
<keyword evidence="6" id="KW-1185">Reference proteome</keyword>
<dbReference type="GO" id="GO:0045944">
    <property type="term" value="P:positive regulation of transcription by RNA polymerase II"/>
    <property type="evidence" value="ECO:0007669"/>
    <property type="project" value="TreeGrafter"/>
</dbReference>
<feature type="region of interest" description="Disordered" evidence="3">
    <location>
        <begin position="82"/>
        <end position="105"/>
    </location>
</feature>
<dbReference type="PANTHER" id="PTHR47187">
    <property type="entry name" value="NFATC2-INTERACTING PROTEIN"/>
    <property type="match status" value="1"/>
</dbReference>
<dbReference type="PROSITE" id="PS50053">
    <property type="entry name" value="UBIQUITIN_2"/>
    <property type="match status" value="1"/>
</dbReference>
<dbReference type="GO" id="GO:0005634">
    <property type="term" value="C:nucleus"/>
    <property type="evidence" value="ECO:0007669"/>
    <property type="project" value="UniProtKB-SubCell"/>
</dbReference>
<keyword evidence="2" id="KW-0539">Nucleus</keyword>
<name>A0AAN9W869_9ORTH</name>
<evidence type="ECO:0000256" key="3">
    <source>
        <dbReference type="SAM" id="MobiDB-lite"/>
    </source>
</evidence>
<sequence>MEVDPESDSGDESKLPFFSVFQREFRGWKERVANALEDEFDSTFEGDRPVCCDVPDSSVCPTDSDIDDIPLINRLKNEKVDDSISTKRTRKTRKRAKEKTGPTTRVEPVATSEVVILSSDDDKDVDDVQYCESKSSNTHILNTSSADLNETESIDLTLDDIEEDEDTLVAVKINWMNLKMHRFELHKHQTFSIVFEELASKENVPVDKILLILRDRIFISKDDSPESLNISVVDLIEGGITKEAHKNISNRNETKKNLLEFKCVLKDRKKPLLVSIRKSDSMHCLMEKASELLECSLEKLKFKFEGEELEGRATPEELELEGGEVIEVFIKS</sequence>
<dbReference type="InterPro" id="IPR052324">
    <property type="entry name" value="NFATC2-Int_DNA_Repair"/>
</dbReference>
<dbReference type="Gene3D" id="3.10.20.90">
    <property type="entry name" value="Phosphatidylinositol 3-kinase Catalytic Subunit, Chain A, domain 1"/>
    <property type="match status" value="2"/>
</dbReference>
<dbReference type="Pfam" id="PF11976">
    <property type="entry name" value="Rad60-SLD"/>
    <property type="match status" value="1"/>
</dbReference>
<dbReference type="PANTHER" id="PTHR47187:SF1">
    <property type="entry name" value="NFATC2-INTERACTING PROTEIN"/>
    <property type="match status" value="1"/>
</dbReference>
<comment type="caution">
    <text evidence="5">The sequence shown here is derived from an EMBL/GenBank/DDBJ whole genome shotgun (WGS) entry which is preliminary data.</text>
</comment>
<evidence type="ECO:0000256" key="1">
    <source>
        <dbReference type="ARBA" id="ARBA00004123"/>
    </source>
</evidence>
<proteinExistence type="predicted"/>
<accession>A0AAN9W869</accession>
<dbReference type="Proteomes" id="UP001378592">
    <property type="component" value="Unassembled WGS sequence"/>
</dbReference>